<evidence type="ECO:0000313" key="3">
    <source>
        <dbReference type="EMBL" id="GMR27636.1"/>
    </source>
</evidence>
<proteinExistence type="predicted"/>
<keyword evidence="4" id="KW-1185">Reference proteome</keyword>
<evidence type="ECO:0000313" key="4">
    <source>
        <dbReference type="Proteomes" id="UP001306668"/>
    </source>
</evidence>
<name>A0ABQ6QBR6_9GAMM</name>
<dbReference type="InterPro" id="IPR054098">
    <property type="entry name" value="NGO1945-like_C"/>
</dbReference>
<dbReference type="EMBL" id="BTRJ01000016">
    <property type="protein sequence ID" value="GMR27636.1"/>
    <property type="molecule type" value="Genomic_DNA"/>
</dbReference>
<sequence>MPGRHMADSADTLRAQQHAFTAHLRNPQAVPAPAGLEPRRVAVYRHLLFNNLLGLLSNGFPVCVRLLGEPAWSALVRHYFATHRCQTPLFTELAAEFVQWLQAQPQLPHPALAELAHYEWVETALYQLQAEPLPAPDDTDPLRVPLRRSPLAWPLLYQWPVHRLGAEDAPTQPLPEPTGLLVRREADGEVRFAALSPLAVHLLASIGERPGLEGQTYLQQLATSHGLAEDVLAEPGAALLLQFLQAGVIGPLAPPP</sequence>
<feature type="domain" description="NGO1945-like C-terminal" evidence="2">
    <location>
        <begin position="149"/>
        <end position="243"/>
    </location>
</feature>
<organism evidence="3 4">
    <name type="scientific">Stenotrophomonas sepilia</name>
    <dbReference type="NCBI Taxonomy" id="2860290"/>
    <lineage>
        <taxon>Bacteria</taxon>
        <taxon>Pseudomonadati</taxon>
        <taxon>Pseudomonadota</taxon>
        <taxon>Gammaproteobacteria</taxon>
        <taxon>Lysobacterales</taxon>
        <taxon>Lysobacteraceae</taxon>
        <taxon>Stenotrophomonas</taxon>
        <taxon>Stenotrophomonas maltophilia group</taxon>
    </lineage>
</organism>
<dbReference type="Proteomes" id="UP001306668">
    <property type="component" value="Unassembled WGS sequence"/>
</dbReference>
<accession>A0ABQ6QBR6</accession>
<feature type="domain" description="Putative DNA-binding" evidence="1">
    <location>
        <begin position="16"/>
        <end position="101"/>
    </location>
</feature>
<dbReference type="Pfam" id="PF22106">
    <property type="entry name" value="NGO1945_C"/>
    <property type="match status" value="1"/>
</dbReference>
<dbReference type="Pfam" id="PF09836">
    <property type="entry name" value="DUF2063"/>
    <property type="match status" value="1"/>
</dbReference>
<dbReference type="Gene3D" id="3.90.930.50">
    <property type="match status" value="1"/>
</dbReference>
<comment type="caution">
    <text evidence="3">The sequence shown here is derived from an EMBL/GenBank/DDBJ whole genome shotgun (WGS) entry which is preliminary data.</text>
</comment>
<reference evidence="4" key="1">
    <citation type="submission" date="2023-07" db="EMBL/GenBank/DDBJ databases">
        <title>Genome sequence of Stenotrophomonas sp. Alg010 isolated from Sargassum waste.</title>
        <authorList>
            <person name="Mohapatra"/>
            <person name="B.R."/>
        </authorList>
    </citation>
    <scope>NUCLEOTIDE SEQUENCE [LARGE SCALE GENOMIC DNA]</scope>
    <source>
        <strain evidence="4">Alg010</strain>
    </source>
</reference>
<dbReference type="InterPro" id="IPR044922">
    <property type="entry name" value="DUF2063_N_sf"/>
</dbReference>
<evidence type="ECO:0000259" key="2">
    <source>
        <dbReference type="Pfam" id="PF22106"/>
    </source>
</evidence>
<evidence type="ECO:0000259" key="1">
    <source>
        <dbReference type="Pfam" id="PF09836"/>
    </source>
</evidence>
<dbReference type="Gene3D" id="1.10.150.690">
    <property type="entry name" value="DUF2063"/>
    <property type="match status" value="1"/>
</dbReference>
<protein>
    <submittedName>
        <fullName evidence="3">DUF2063 domain-containing protein</fullName>
    </submittedName>
</protein>
<gene>
    <name evidence="3" type="ORF">STENOSP10_18560</name>
</gene>
<dbReference type="InterPro" id="IPR018640">
    <property type="entry name" value="DUF2063"/>
</dbReference>